<name>A0ABX5AVW7_9MICO</name>
<feature type="transmembrane region" description="Helical" evidence="1">
    <location>
        <begin position="117"/>
        <end position="135"/>
    </location>
</feature>
<accession>A0ABX5AVW7</accession>
<reference evidence="2 3" key="1">
    <citation type="journal article" date="2008" name="Int. J. Syst. Evol. Microbiol.">
        <title>Leifsonia pindariensis sp. nov., isolated from the Pindari glacier of the Indian Himalayas, and emended description of the genus Leifsonia.</title>
        <authorList>
            <person name="Reddy G.S."/>
            <person name="Prabagaran S.R."/>
            <person name="Shivaji S."/>
        </authorList>
    </citation>
    <scope>NUCLEOTIDE SEQUENCE [LARGE SCALE GENOMIC DNA]</scope>
    <source>
        <strain evidence="2 3">PON 10</strain>
    </source>
</reference>
<keyword evidence="3" id="KW-1185">Reference proteome</keyword>
<protein>
    <recommendedName>
        <fullName evidence="4">MFS transporter</fullName>
    </recommendedName>
</protein>
<feature type="transmembrane region" description="Helical" evidence="1">
    <location>
        <begin position="187"/>
        <end position="205"/>
    </location>
</feature>
<gene>
    <name evidence="2" type="ORF">GY24_08270</name>
</gene>
<feature type="transmembrane region" description="Helical" evidence="1">
    <location>
        <begin position="147"/>
        <end position="167"/>
    </location>
</feature>
<feature type="transmembrane region" description="Helical" evidence="1">
    <location>
        <begin position="17"/>
        <end position="38"/>
    </location>
</feature>
<sequence>MTETQSSVRPATDVRRAWTIGGSLLIAATLFSLAWWPVLLPGEAVGPISTAAHALALLIFAFGLGGTGSVTARRPLGTAALAAFAVLLVASQVFWRTLGTGNDLAGLWMELRLVDSFVQFVVAAIAVIQIARAGVVPRPWSWAPGWVLAALAAVWLLSQLILVNIGAGRGPNPDAQTIALMLSSLDALLRAVGPVFLGVVAIVLGDRSARPTHTVMPES</sequence>
<keyword evidence="1" id="KW-0472">Membrane</keyword>
<dbReference type="RefSeq" id="WP_104475203.1">
    <property type="nucleotide sequence ID" value="NZ_MPZN01000021.1"/>
</dbReference>
<evidence type="ECO:0000256" key="1">
    <source>
        <dbReference type="SAM" id="Phobius"/>
    </source>
</evidence>
<organism evidence="2 3">
    <name type="scientific">Microterricola pindariensis</name>
    <dbReference type="NCBI Taxonomy" id="478010"/>
    <lineage>
        <taxon>Bacteria</taxon>
        <taxon>Bacillati</taxon>
        <taxon>Actinomycetota</taxon>
        <taxon>Actinomycetes</taxon>
        <taxon>Micrococcales</taxon>
        <taxon>Microbacteriaceae</taxon>
        <taxon>Microterricola</taxon>
    </lineage>
</organism>
<feature type="transmembrane region" description="Helical" evidence="1">
    <location>
        <begin position="76"/>
        <end position="97"/>
    </location>
</feature>
<evidence type="ECO:0000313" key="2">
    <source>
        <dbReference type="EMBL" id="PPL19035.1"/>
    </source>
</evidence>
<proteinExistence type="predicted"/>
<keyword evidence="1" id="KW-1133">Transmembrane helix</keyword>
<keyword evidence="1" id="KW-0812">Transmembrane</keyword>
<evidence type="ECO:0000313" key="3">
    <source>
        <dbReference type="Proteomes" id="UP000237755"/>
    </source>
</evidence>
<dbReference type="Proteomes" id="UP000237755">
    <property type="component" value="Unassembled WGS sequence"/>
</dbReference>
<evidence type="ECO:0008006" key="4">
    <source>
        <dbReference type="Google" id="ProtNLM"/>
    </source>
</evidence>
<feature type="transmembrane region" description="Helical" evidence="1">
    <location>
        <begin position="44"/>
        <end position="64"/>
    </location>
</feature>
<dbReference type="EMBL" id="MPZN01000021">
    <property type="protein sequence ID" value="PPL19035.1"/>
    <property type="molecule type" value="Genomic_DNA"/>
</dbReference>
<comment type="caution">
    <text evidence="2">The sequence shown here is derived from an EMBL/GenBank/DDBJ whole genome shotgun (WGS) entry which is preliminary data.</text>
</comment>